<sequence length="65" mass="7533">MSFKVRANNYYHFIHYHFIHRLALNSIDTESENRKAKGLSTFTLAHTGDFPLQYLKSSGLAFLVN</sequence>
<evidence type="ECO:0000313" key="1">
    <source>
        <dbReference type="EMBL" id="AOW99197.1"/>
    </source>
</evidence>
<reference evidence="2" key="1">
    <citation type="submission" date="2016-10" db="EMBL/GenBank/DDBJ databases">
        <title>Comparative genomics uncovers the prolific and rare metabolic potential of the cyanobacterial genus Moorea.</title>
        <authorList>
            <person name="Leao T."/>
            <person name="Castelao G."/>
            <person name="Korobeynikov A."/>
            <person name="Monroe E.A."/>
            <person name="Podell S."/>
            <person name="Glukhov E."/>
            <person name="Allen E."/>
            <person name="Gerwick W.H."/>
            <person name="Gerwick L."/>
        </authorList>
    </citation>
    <scope>NUCLEOTIDE SEQUENCE [LARGE SCALE GENOMIC DNA]</scope>
    <source>
        <strain evidence="2">PAL-8-15-08-1</strain>
    </source>
</reference>
<dbReference type="Proteomes" id="UP000177870">
    <property type="component" value="Chromosome"/>
</dbReference>
<gene>
    <name evidence="1" type="ORF">BJP34_06785</name>
</gene>
<name>A0A1D8TNH4_9CYAN</name>
<accession>A0A1D8TNH4</accession>
<dbReference type="EMBL" id="CP017599">
    <property type="protein sequence ID" value="AOW99197.1"/>
    <property type="molecule type" value="Genomic_DNA"/>
</dbReference>
<dbReference type="AlphaFoldDB" id="A0A1D8TNH4"/>
<proteinExistence type="predicted"/>
<organism evidence="1 2">
    <name type="scientific">Moorena producens PAL-8-15-08-1</name>
    <dbReference type="NCBI Taxonomy" id="1458985"/>
    <lineage>
        <taxon>Bacteria</taxon>
        <taxon>Bacillati</taxon>
        <taxon>Cyanobacteriota</taxon>
        <taxon>Cyanophyceae</taxon>
        <taxon>Coleofasciculales</taxon>
        <taxon>Coleofasciculaceae</taxon>
        <taxon>Moorena</taxon>
    </lineage>
</organism>
<evidence type="ECO:0000313" key="2">
    <source>
        <dbReference type="Proteomes" id="UP000177870"/>
    </source>
</evidence>
<dbReference type="KEGG" id="mpro:BJP34_06785"/>
<protein>
    <submittedName>
        <fullName evidence="1">Uncharacterized protein</fullName>
    </submittedName>
</protein>